<protein>
    <submittedName>
        <fullName evidence="2">Uncharacterized protein</fullName>
    </submittedName>
</protein>
<evidence type="ECO:0000256" key="1">
    <source>
        <dbReference type="SAM" id="Coils"/>
    </source>
</evidence>
<organism evidence="2 3">
    <name type="scientific">Parabacteroides hominis</name>
    <dbReference type="NCBI Taxonomy" id="2763057"/>
    <lineage>
        <taxon>Bacteria</taxon>
        <taxon>Pseudomonadati</taxon>
        <taxon>Bacteroidota</taxon>
        <taxon>Bacteroidia</taxon>
        <taxon>Bacteroidales</taxon>
        <taxon>Tannerellaceae</taxon>
        <taxon>Parabacteroides</taxon>
    </lineage>
</organism>
<keyword evidence="1" id="KW-0175">Coiled coil</keyword>
<feature type="coiled-coil region" evidence="1">
    <location>
        <begin position="47"/>
        <end position="95"/>
    </location>
</feature>
<proteinExistence type="predicted"/>
<dbReference type="RefSeq" id="WP_186931664.1">
    <property type="nucleotide sequence ID" value="NZ_JACOOJ010000074.1"/>
</dbReference>
<keyword evidence="3" id="KW-1185">Reference proteome</keyword>
<evidence type="ECO:0000313" key="3">
    <source>
        <dbReference type="Proteomes" id="UP000651475"/>
    </source>
</evidence>
<reference evidence="2 3" key="1">
    <citation type="submission" date="2020-08" db="EMBL/GenBank/DDBJ databases">
        <title>Genome public.</title>
        <authorList>
            <person name="Liu C."/>
            <person name="Sun Q."/>
        </authorList>
    </citation>
    <scope>NUCLEOTIDE SEQUENCE [LARGE SCALE GENOMIC DNA]</scope>
    <source>
        <strain evidence="2 3">NSJ-79</strain>
    </source>
</reference>
<sequence length="115" mass="13540">MNVELTDILTIIGTLGGFEAIKWGIKFWTTRKTNARIEDAHADAEEFKALREYNEFLQKQLSDKEERFVEQTDRLRKVQDELFSLKEENSNLKLELALKRCEKKKCGDREPQNGY</sequence>
<accession>A0ABR7DUK3</accession>
<dbReference type="Proteomes" id="UP000651475">
    <property type="component" value="Unassembled WGS sequence"/>
</dbReference>
<name>A0ABR7DUK3_9BACT</name>
<dbReference type="EMBL" id="JACOOJ010000074">
    <property type="protein sequence ID" value="MBC5635111.1"/>
    <property type="molecule type" value="Genomic_DNA"/>
</dbReference>
<comment type="caution">
    <text evidence="2">The sequence shown here is derived from an EMBL/GenBank/DDBJ whole genome shotgun (WGS) entry which is preliminary data.</text>
</comment>
<evidence type="ECO:0000313" key="2">
    <source>
        <dbReference type="EMBL" id="MBC5635111.1"/>
    </source>
</evidence>
<gene>
    <name evidence="2" type="ORF">H8S65_20455</name>
</gene>